<dbReference type="GO" id="GO:1905475">
    <property type="term" value="P:regulation of protein localization to membrane"/>
    <property type="evidence" value="ECO:0007669"/>
    <property type="project" value="TreeGrafter"/>
</dbReference>
<dbReference type="Proteomes" id="UP000230423">
    <property type="component" value="Unassembled WGS sequence"/>
</dbReference>
<evidence type="ECO:0000256" key="11">
    <source>
        <dbReference type="RuleBase" id="RU003518"/>
    </source>
</evidence>
<evidence type="ECO:0000313" key="12">
    <source>
        <dbReference type="EMBL" id="PIO68251.1"/>
    </source>
</evidence>
<reference evidence="12 13" key="1">
    <citation type="submission" date="2015-09" db="EMBL/GenBank/DDBJ databases">
        <title>Draft genome of the parasitic nematode Teladorsagia circumcincta isolate WARC Sus (inbred).</title>
        <authorList>
            <person name="Mitreva M."/>
        </authorList>
    </citation>
    <scope>NUCLEOTIDE SEQUENCE [LARGE SCALE GENOMIC DNA]</scope>
    <source>
        <strain evidence="12 13">S</strain>
    </source>
</reference>
<dbReference type="EMBL" id="KZ347185">
    <property type="protein sequence ID" value="PIO68251.1"/>
    <property type="molecule type" value="Genomic_DNA"/>
</dbReference>
<dbReference type="GO" id="GO:0005886">
    <property type="term" value="C:plasma membrane"/>
    <property type="evidence" value="ECO:0007669"/>
    <property type="project" value="UniProtKB-SubCell"/>
</dbReference>
<keyword evidence="4" id="KW-0336">GPI-anchor</keyword>
<evidence type="ECO:0000313" key="13">
    <source>
        <dbReference type="Proteomes" id="UP000230423"/>
    </source>
</evidence>
<dbReference type="OrthoDB" id="6380619at2759"/>
<sequence>MWDCSLCSGEPQAKPCPGLCSNVMKGCLADWAEVDQQWNAVIEALVKMSARLRGPQNLHQALQPLPVQLSEAVMEMQERSVTVSNKVSFSVINRRQKGPTGCTSAIFRLSSNH</sequence>
<comment type="similarity">
    <text evidence="2 11">Belongs to the glypican family.</text>
</comment>
<comment type="subcellular location">
    <subcellularLocation>
        <location evidence="1">Cell membrane</location>
        <topology evidence="1">Lipid-anchor</topology>
        <topology evidence="1">GPI-anchor</topology>
    </subcellularLocation>
</comment>
<protein>
    <recommendedName>
        <fullName evidence="14">Glypican</fullName>
    </recommendedName>
</protein>
<keyword evidence="10" id="KW-0449">Lipoprotein</keyword>
<keyword evidence="6" id="KW-0654">Proteoglycan</keyword>
<evidence type="ECO:0008006" key="14">
    <source>
        <dbReference type="Google" id="ProtNLM"/>
    </source>
</evidence>
<dbReference type="GO" id="GO:0005576">
    <property type="term" value="C:extracellular region"/>
    <property type="evidence" value="ECO:0007669"/>
    <property type="project" value="TreeGrafter"/>
</dbReference>
<evidence type="ECO:0000256" key="5">
    <source>
        <dbReference type="ARBA" id="ARBA00022729"/>
    </source>
</evidence>
<dbReference type="GO" id="GO:0009986">
    <property type="term" value="C:cell surface"/>
    <property type="evidence" value="ECO:0007669"/>
    <property type="project" value="TreeGrafter"/>
</dbReference>
<gene>
    <name evidence="12" type="ORF">TELCIR_09968</name>
</gene>
<accession>A0A2G9UDF5</accession>
<evidence type="ECO:0000256" key="10">
    <source>
        <dbReference type="ARBA" id="ARBA00023288"/>
    </source>
</evidence>
<dbReference type="InterPro" id="IPR001863">
    <property type="entry name" value="Glypican"/>
</dbReference>
<keyword evidence="7" id="KW-0472">Membrane</keyword>
<dbReference type="PANTHER" id="PTHR10822:SF29">
    <property type="entry name" value="DIVISION ABNORMALLY DELAYED PROTEIN"/>
    <property type="match status" value="1"/>
</dbReference>
<dbReference type="GO" id="GO:0098552">
    <property type="term" value="C:side of membrane"/>
    <property type="evidence" value="ECO:0007669"/>
    <property type="project" value="UniProtKB-KW"/>
</dbReference>
<keyword evidence="3" id="KW-1003">Cell membrane</keyword>
<evidence type="ECO:0000256" key="4">
    <source>
        <dbReference type="ARBA" id="ARBA00022622"/>
    </source>
</evidence>
<keyword evidence="8" id="KW-0325">Glycoprotein</keyword>
<organism evidence="12 13">
    <name type="scientific">Teladorsagia circumcincta</name>
    <name type="common">Brown stomach worm</name>
    <name type="synonym">Ostertagia circumcincta</name>
    <dbReference type="NCBI Taxonomy" id="45464"/>
    <lineage>
        <taxon>Eukaryota</taxon>
        <taxon>Metazoa</taxon>
        <taxon>Ecdysozoa</taxon>
        <taxon>Nematoda</taxon>
        <taxon>Chromadorea</taxon>
        <taxon>Rhabditida</taxon>
        <taxon>Rhabditina</taxon>
        <taxon>Rhabditomorpha</taxon>
        <taxon>Strongyloidea</taxon>
        <taxon>Trichostrongylidae</taxon>
        <taxon>Teladorsagia</taxon>
    </lineage>
</organism>
<proteinExistence type="inferred from homology"/>
<dbReference type="Pfam" id="PF01153">
    <property type="entry name" value="Glypican"/>
    <property type="match status" value="1"/>
</dbReference>
<evidence type="ECO:0000256" key="3">
    <source>
        <dbReference type="ARBA" id="ARBA00022475"/>
    </source>
</evidence>
<name>A0A2G9UDF5_TELCI</name>
<dbReference type="PANTHER" id="PTHR10822">
    <property type="entry name" value="GLYPICAN"/>
    <property type="match status" value="1"/>
</dbReference>
<evidence type="ECO:0000256" key="1">
    <source>
        <dbReference type="ARBA" id="ARBA00004609"/>
    </source>
</evidence>
<evidence type="ECO:0000256" key="6">
    <source>
        <dbReference type="ARBA" id="ARBA00022974"/>
    </source>
</evidence>
<dbReference type="GO" id="GO:0009966">
    <property type="term" value="P:regulation of signal transduction"/>
    <property type="evidence" value="ECO:0007669"/>
    <property type="project" value="InterPro"/>
</dbReference>
<evidence type="ECO:0000256" key="2">
    <source>
        <dbReference type="ARBA" id="ARBA00010260"/>
    </source>
</evidence>
<keyword evidence="9" id="KW-0357">Heparan sulfate</keyword>
<keyword evidence="13" id="KW-1185">Reference proteome</keyword>
<evidence type="ECO:0000256" key="9">
    <source>
        <dbReference type="ARBA" id="ARBA00023207"/>
    </source>
</evidence>
<dbReference type="AlphaFoldDB" id="A0A2G9UDF5"/>
<evidence type="ECO:0000256" key="7">
    <source>
        <dbReference type="ARBA" id="ARBA00023136"/>
    </source>
</evidence>
<evidence type="ECO:0000256" key="8">
    <source>
        <dbReference type="ARBA" id="ARBA00023180"/>
    </source>
</evidence>
<dbReference type="GO" id="GO:0016477">
    <property type="term" value="P:cell migration"/>
    <property type="evidence" value="ECO:0007669"/>
    <property type="project" value="TreeGrafter"/>
</dbReference>
<keyword evidence="5" id="KW-0732">Signal</keyword>